<name>A0A5Q2THZ2_9BACI</name>
<dbReference type="Gene3D" id="2.130.10.130">
    <property type="entry name" value="Integrin alpha, N-terminal"/>
    <property type="match status" value="2"/>
</dbReference>
<feature type="chain" id="PRO_5038509771" description="FIMAH domain-containing protein" evidence="3">
    <location>
        <begin position="24"/>
        <end position="1319"/>
    </location>
</feature>
<dbReference type="InterPro" id="IPR013320">
    <property type="entry name" value="ConA-like_dom_sf"/>
</dbReference>
<keyword evidence="6" id="KW-1185">Reference proteome</keyword>
<dbReference type="Pfam" id="PF22888">
    <property type="entry name" value="FIMAH"/>
    <property type="match status" value="1"/>
</dbReference>
<accession>A0A5Q2THZ2</accession>
<feature type="domain" description="FIMAH" evidence="4">
    <location>
        <begin position="1244"/>
        <end position="1315"/>
    </location>
</feature>
<feature type="signal peptide" evidence="3">
    <location>
        <begin position="1"/>
        <end position="23"/>
    </location>
</feature>
<protein>
    <recommendedName>
        <fullName evidence="4">FIMAH domain-containing protein</fullName>
    </recommendedName>
</protein>
<reference evidence="5 6" key="1">
    <citation type="submission" date="2019-11" db="EMBL/GenBank/DDBJ databases">
        <title>Gracilibacillus salitolerans sp. nov., a moderate halophile isolated from a saline soil in northwest China.</title>
        <authorList>
            <person name="Gan L."/>
        </authorList>
    </citation>
    <scope>NUCLEOTIDE SEQUENCE [LARGE SCALE GENOMIC DNA]</scope>
    <source>
        <strain evidence="5 6">SCU50</strain>
    </source>
</reference>
<dbReference type="InterPro" id="IPR054470">
    <property type="entry name" value="FIMAH_dom"/>
</dbReference>
<dbReference type="RefSeq" id="WP_153790591.1">
    <property type="nucleotide sequence ID" value="NZ_CP045915.1"/>
</dbReference>
<dbReference type="SUPFAM" id="SSF49899">
    <property type="entry name" value="Concanavalin A-like lectins/glucanases"/>
    <property type="match status" value="2"/>
</dbReference>
<dbReference type="Pfam" id="PF13385">
    <property type="entry name" value="Laminin_G_3"/>
    <property type="match status" value="2"/>
</dbReference>
<dbReference type="Proteomes" id="UP000339690">
    <property type="component" value="Chromosome"/>
</dbReference>
<feature type="region of interest" description="Disordered" evidence="2">
    <location>
        <begin position="848"/>
        <end position="879"/>
    </location>
</feature>
<evidence type="ECO:0000313" key="6">
    <source>
        <dbReference type="Proteomes" id="UP000339690"/>
    </source>
</evidence>
<evidence type="ECO:0000256" key="2">
    <source>
        <dbReference type="SAM" id="MobiDB-lite"/>
    </source>
</evidence>
<organism evidence="5 6">
    <name type="scientific">Gracilibacillus salitolerans</name>
    <dbReference type="NCBI Taxonomy" id="2663022"/>
    <lineage>
        <taxon>Bacteria</taxon>
        <taxon>Bacillati</taxon>
        <taxon>Bacillota</taxon>
        <taxon>Bacilli</taxon>
        <taxon>Bacillales</taxon>
        <taxon>Bacillaceae</taxon>
        <taxon>Gracilibacillus</taxon>
    </lineage>
</organism>
<feature type="compositionally biased region" description="Polar residues" evidence="2">
    <location>
        <begin position="849"/>
        <end position="879"/>
    </location>
</feature>
<dbReference type="PANTHER" id="PTHR44103">
    <property type="entry name" value="PROPROTEIN CONVERTASE P"/>
    <property type="match status" value="1"/>
</dbReference>
<dbReference type="Pfam" id="PF13517">
    <property type="entry name" value="FG-GAP_3"/>
    <property type="match status" value="1"/>
</dbReference>
<dbReference type="SUPFAM" id="SSF69318">
    <property type="entry name" value="Integrin alpha N-terminal domain"/>
    <property type="match status" value="1"/>
</dbReference>
<proteinExistence type="predicted"/>
<dbReference type="InterPro" id="IPR013517">
    <property type="entry name" value="FG-GAP"/>
</dbReference>
<dbReference type="KEGG" id="grc:GI584_05890"/>
<dbReference type="Gene3D" id="2.60.120.200">
    <property type="match status" value="2"/>
</dbReference>
<dbReference type="EMBL" id="CP045915">
    <property type="protein sequence ID" value="QGH33573.1"/>
    <property type="molecule type" value="Genomic_DNA"/>
</dbReference>
<evidence type="ECO:0000256" key="3">
    <source>
        <dbReference type="SAM" id="SignalP"/>
    </source>
</evidence>
<sequence length="1319" mass="147742">MKRVTIRCAMTILLSSLFLIGQGTDIINAEEMDVASTPMLERIQYNNSDLVVDLGIGAWSHPLPMDYDDDGDLDLLVSGIDKPYHGLYFFENVSGDVKHPIFKEAVRVSHGLDNVTISYNGNEPIVTTPGRIYPNVKETGLYPSEPIPFEGEVHPTDTFLRGEQWSFVDYNGNGVLDLIVGVGDWDDYGWDNAFNENGEWTNGPLHGYVYYIENLGTNETPNYSEPVKIEAGSNPIDVYGKPSPVVTDFNGNGKLDIITGEHLDKLTFFENIGTRTEPVYAEGKYLENNNGTITMDLQMLVVSAIDWTKNGHMDLIVGQEDGRVALIENTGEVVNGMPVFEEPYFFQQHANNLKIGILATPDSFDWDGDGIEDLIVGDSAGRISFVKNLDGGLNPTWAAPQYLEADGEEIRRQAGESGSIQGPAEAKWGYTVVKVVDWNHDSLPDIIANDIWGKVHWYENVGTLTDPVLTAAQPIEVEWEGSPPKPEWNWWDPEGDSLVTQWRTTPYVIDLNEDGLNDLVMLDHEGYLAFFERQEIDGEWKLLPGERIFIGEEGSSKFDRHGNPTMAAKGPMQMNYEEFGPSGRRKFTFVDWNDDGKLDLIVNGRPNVRLLLNVGTEKEPFLYRDMGNITEGVLAGHTTSPTIVDWNDNGLPDLLIGAEDGHMYYLENNYTEELTEPREPTPEGEINDLIGHWSFNEGTDDIANDNSGYDNYGVIKGASWIEDGYEGSALQFNGFNNYVDLEHTVGPYLDGASSITVEGWVKLNSLESSGMKIFGTRIDGGRAGMEITVRGNLNTIQVAGRSQSADAFNKHQYSLDQFNFGEWNHIEATLDFKNDEIRMLINDEEQTPIPGTTINFGSDTYVRGTTSEPDSIGRSPNETEYFNGMLDDIKIYRTTSEEDDDDSQPPRESQPEGELHDLVGHWLFNEGSGNNASDQSGYENYGVIHGTTWVPGIEENALLFDGVNDYVDLEHTVSPYLDGASGVTFASWVKMDSIRSTGMRIFGTRIDGGRAGVELTVRGNRNSIQMSGRSQSTDAYNKYEYSLDPFMVGEWNHVVGVMDYENNDIRLYINGQEQTPREGSVDFGSDTYKRKTTNERDSIGRSPNGTEYFKGTLDDIRVYRTSLSSEEVLDLYQEHAVDVDQVILTSEHTNINPGETVPISLTGKMTDGTDATFDDMEIEYVTTNPSFISISDNGELTLSENLNDVRSFEVWANVTFNEKTVTSNSLEIAVNPTIPVIIQTLEFYYKDTEVLSHPLYKQMVEQLKQAKHHYDTDRNTQGIKHMEDFVKHLNNEAMDQFITEEARVILNNDAQSIIENWSD</sequence>
<keyword evidence="1 3" id="KW-0732">Signal</keyword>
<evidence type="ECO:0000259" key="4">
    <source>
        <dbReference type="Pfam" id="PF22888"/>
    </source>
</evidence>
<dbReference type="PANTHER" id="PTHR44103:SF1">
    <property type="entry name" value="PROPROTEIN CONVERTASE P"/>
    <property type="match status" value="1"/>
</dbReference>
<evidence type="ECO:0000256" key="1">
    <source>
        <dbReference type="ARBA" id="ARBA00022729"/>
    </source>
</evidence>
<evidence type="ECO:0000313" key="5">
    <source>
        <dbReference type="EMBL" id="QGH33573.1"/>
    </source>
</evidence>
<gene>
    <name evidence="5" type="ORF">GI584_05890</name>
</gene>
<dbReference type="InterPro" id="IPR028994">
    <property type="entry name" value="Integrin_alpha_N"/>
</dbReference>